<proteinExistence type="predicted"/>
<protein>
    <submittedName>
        <fullName evidence="2">Uncharacterized protein</fullName>
    </submittedName>
</protein>
<gene>
    <name evidence="2" type="ORF">LEP1GSC029_0036</name>
</gene>
<comment type="caution">
    <text evidence="2">The sequence shown here is derived from an EMBL/GenBank/DDBJ whole genome shotgun (WGS) entry which is preliminary data.</text>
</comment>
<dbReference type="EMBL" id="AFJL02000099">
    <property type="protein sequence ID" value="EMY05046.1"/>
    <property type="molecule type" value="Genomic_DNA"/>
</dbReference>
<dbReference type="Proteomes" id="UP000012329">
    <property type="component" value="Unassembled WGS sequence"/>
</dbReference>
<dbReference type="AlphaFoldDB" id="A0A829DA03"/>
<feature type="transmembrane region" description="Helical" evidence="1">
    <location>
        <begin position="48"/>
        <end position="65"/>
    </location>
</feature>
<keyword evidence="1" id="KW-1133">Transmembrane helix</keyword>
<keyword evidence="1" id="KW-0812">Transmembrane</keyword>
<sequence>MSRKKRVVFLVCIVSDILLFKKLGSGVLQGFSHAKPLFHQNQDYKIRIYFSYFPIFHFCSSEFLFSGRYLRYQDFFVLNIKTELF</sequence>
<reference evidence="2 3" key="1">
    <citation type="submission" date="2013-02" db="EMBL/GenBank/DDBJ databases">
        <authorList>
            <person name="Harkins D.M."/>
            <person name="Durkin A.S."/>
            <person name="Brinkac L.M."/>
            <person name="Haft D.H."/>
            <person name="Selengut J.D."/>
            <person name="Sanka R."/>
            <person name="DePew J."/>
            <person name="Purushe J."/>
            <person name="Whelen A.C."/>
            <person name="Vinetz J.M."/>
            <person name="Sutton G.G."/>
            <person name="Nierman W.C."/>
            <person name="Fouts D.E."/>
        </authorList>
    </citation>
    <scope>NUCLEOTIDE SEQUENCE [LARGE SCALE GENOMIC DNA]</scope>
    <source>
        <strain evidence="2 3">2002000626</strain>
    </source>
</reference>
<feature type="transmembrane region" description="Helical" evidence="1">
    <location>
        <begin position="7"/>
        <end position="28"/>
    </location>
</feature>
<evidence type="ECO:0000313" key="2">
    <source>
        <dbReference type="EMBL" id="EMY05046.1"/>
    </source>
</evidence>
<evidence type="ECO:0000313" key="3">
    <source>
        <dbReference type="Proteomes" id="UP000012329"/>
    </source>
</evidence>
<evidence type="ECO:0000256" key="1">
    <source>
        <dbReference type="SAM" id="Phobius"/>
    </source>
</evidence>
<name>A0A829DA03_LEPIR</name>
<accession>A0A829DA03</accession>
<organism evidence="2 3">
    <name type="scientific">Leptospira interrogans str. 2002000626</name>
    <dbReference type="NCBI Taxonomy" id="996803"/>
    <lineage>
        <taxon>Bacteria</taxon>
        <taxon>Pseudomonadati</taxon>
        <taxon>Spirochaetota</taxon>
        <taxon>Spirochaetia</taxon>
        <taxon>Leptospirales</taxon>
        <taxon>Leptospiraceae</taxon>
        <taxon>Leptospira</taxon>
    </lineage>
</organism>
<keyword evidence="1" id="KW-0472">Membrane</keyword>